<protein>
    <submittedName>
        <fullName evidence="7">TetR/AcrR family transcriptional regulator</fullName>
    </submittedName>
</protein>
<dbReference type="Pfam" id="PF00440">
    <property type="entry name" value="TetR_N"/>
    <property type="match status" value="1"/>
</dbReference>
<sequence length="238" mass="26186">MQADHQLTPSVWTRPQKKALSREQIVTAAMRILDTEGLDALSMRRLGTELGAAATSFYRHVASKDELVELVVDEIYGEIEIPHPADPADWRSAAEGCAHSLRAAILRHPWFVLVFGASGMSYLGPNTMGKTDEMIGILETAGFTLETANKAMSTVVAYVIGVTTSEAATLSLLARTGLSEQEWLEHVWPAAEEAAQSYPRLRRLYAAQRDATAQDDREDQFSFGLRHILASLESTRIA</sequence>
<feature type="DNA-binding region" description="H-T-H motif" evidence="5">
    <location>
        <begin position="42"/>
        <end position="61"/>
    </location>
</feature>
<evidence type="ECO:0000256" key="2">
    <source>
        <dbReference type="ARBA" id="ARBA00023015"/>
    </source>
</evidence>
<dbReference type="InterPro" id="IPR001647">
    <property type="entry name" value="HTH_TetR"/>
</dbReference>
<dbReference type="Pfam" id="PF02909">
    <property type="entry name" value="TetR_C_1"/>
    <property type="match status" value="1"/>
</dbReference>
<dbReference type="PROSITE" id="PS01081">
    <property type="entry name" value="HTH_TETR_1"/>
    <property type="match status" value="1"/>
</dbReference>
<dbReference type="InterPro" id="IPR009057">
    <property type="entry name" value="Homeodomain-like_sf"/>
</dbReference>
<evidence type="ECO:0000256" key="3">
    <source>
        <dbReference type="ARBA" id="ARBA00023125"/>
    </source>
</evidence>
<keyword evidence="2" id="KW-0805">Transcription regulation</keyword>
<dbReference type="PRINTS" id="PR00400">
    <property type="entry name" value="TETREPRESSOR"/>
</dbReference>
<keyword evidence="4" id="KW-0804">Transcription</keyword>
<gene>
    <name evidence="7" type="ORF">ACIBG2_21195</name>
</gene>
<organism evidence="7 8">
    <name type="scientific">Nonomuraea typhae</name>
    <dbReference type="NCBI Taxonomy" id="2603600"/>
    <lineage>
        <taxon>Bacteria</taxon>
        <taxon>Bacillati</taxon>
        <taxon>Actinomycetota</taxon>
        <taxon>Actinomycetes</taxon>
        <taxon>Streptosporangiales</taxon>
        <taxon>Streptosporangiaceae</taxon>
        <taxon>Nonomuraea</taxon>
    </lineage>
</organism>
<dbReference type="SUPFAM" id="SSF46689">
    <property type="entry name" value="Homeodomain-like"/>
    <property type="match status" value="1"/>
</dbReference>
<evidence type="ECO:0000256" key="4">
    <source>
        <dbReference type="ARBA" id="ARBA00023163"/>
    </source>
</evidence>
<dbReference type="InterPro" id="IPR004111">
    <property type="entry name" value="Repressor_TetR_C"/>
</dbReference>
<dbReference type="EMBL" id="JBITGY010000005">
    <property type="protein sequence ID" value="MFI6499917.1"/>
    <property type="molecule type" value="Genomic_DNA"/>
</dbReference>
<dbReference type="Gene3D" id="1.10.10.60">
    <property type="entry name" value="Homeodomain-like"/>
    <property type="match status" value="1"/>
</dbReference>
<comment type="caution">
    <text evidence="7">The sequence shown here is derived from an EMBL/GenBank/DDBJ whole genome shotgun (WGS) entry which is preliminary data.</text>
</comment>
<dbReference type="Gene3D" id="1.10.357.10">
    <property type="entry name" value="Tetracycline Repressor, domain 2"/>
    <property type="match status" value="1"/>
</dbReference>
<dbReference type="PROSITE" id="PS50977">
    <property type="entry name" value="HTH_TETR_2"/>
    <property type="match status" value="1"/>
</dbReference>
<dbReference type="SUPFAM" id="SSF48498">
    <property type="entry name" value="Tetracyclin repressor-like, C-terminal domain"/>
    <property type="match status" value="1"/>
</dbReference>
<dbReference type="InterPro" id="IPR003012">
    <property type="entry name" value="Tet_transcr_reg_TetR"/>
</dbReference>
<dbReference type="InterPro" id="IPR023772">
    <property type="entry name" value="DNA-bd_HTH_TetR-type_CS"/>
</dbReference>
<accession>A0ABW7YVG2</accession>
<dbReference type="InterPro" id="IPR050109">
    <property type="entry name" value="HTH-type_TetR-like_transc_reg"/>
</dbReference>
<name>A0ABW7YVG2_9ACTN</name>
<evidence type="ECO:0000259" key="6">
    <source>
        <dbReference type="PROSITE" id="PS50977"/>
    </source>
</evidence>
<evidence type="ECO:0000256" key="5">
    <source>
        <dbReference type="PROSITE-ProRule" id="PRU00335"/>
    </source>
</evidence>
<dbReference type="RefSeq" id="WP_397083517.1">
    <property type="nucleotide sequence ID" value="NZ_JBITGY010000005.1"/>
</dbReference>
<reference evidence="7 8" key="1">
    <citation type="submission" date="2024-10" db="EMBL/GenBank/DDBJ databases">
        <title>The Natural Products Discovery Center: Release of the First 8490 Sequenced Strains for Exploring Actinobacteria Biosynthetic Diversity.</title>
        <authorList>
            <person name="Kalkreuter E."/>
            <person name="Kautsar S.A."/>
            <person name="Yang D."/>
            <person name="Bader C.D."/>
            <person name="Teijaro C.N."/>
            <person name="Fluegel L."/>
            <person name="Davis C.M."/>
            <person name="Simpson J.R."/>
            <person name="Lauterbach L."/>
            <person name="Steele A.D."/>
            <person name="Gui C."/>
            <person name="Meng S."/>
            <person name="Li G."/>
            <person name="Viehrig K."/>
            <person name="Ye F."/>
            <person name="Su P."/>
            <person name="Kiefer A.F."/>
            <person name="Nichols A."/>
            <person name="Cepeda A.J."/>
            <person name="Yan W."/>
            <person name="Fan B."/>
            <person name="Jiang Y."/>
            <person name="Adhikari A."/>
            <person name="Zheng C.-J."/>
            <person name="Schuster L."/>
            <person name="Cowan T.M."/>
            <person name="Smanski M.J."/>
            <person name="Chevrette M.G."/>
            <person name="De Carvalho L.P.S."/>
            <person name="Shen B."/>
        </authorList>
    </citation>
    <scope>NUCLEOTIDE SEQUENCE [LARGE SCALE GENOMIC DNA]</scope>
    <source>
        <strain evidence="7 8">NPDC050545</strain>
    </source>
</reference>
<evidence type="ECO:0000313" key="7">
    <source>
        <dbReference type="EMBL" id="MFI6499917.1"/>
    </source>
</evidence>
<feature type="domain" description="HTH tetR-type" evidence="6">
    <location>
        <begin position="19"/>
        <end position="79"/>
    </location>
</feature>
<keyword evidence="3 5" id="KW-0238">DNA-binding</keyword>
<evidence type="ECO:0000313" key="8">
    <source>
        <dbReference type="Proteomes" id="UP001612741"/>
    </source>
</evidence>
<proteinExistence type="predicted"/>
<dbReference type="PANTHER" id="PTHR30055">
    <property type="entry name" value="HTH-TYPE TRANSCRIPTIONAL REGULATOR RUTR"/>
    <property type="match status" value="1"/>
</dbReference>
<dbReference type="PANTHER" id="PTHR30055:SF151">
    <property type="entry name" value="TRANSCRIPTIONAL REGULATORY PROTEIN"/>
    <property type="match status" value="1"/>
</dbReference>
<dbReference type="InterPro" id="IPR036271">
    <property type="entry name" value="Tet_transcr_reg_TetR-rel_C_sf"/>
</dbReference>
<dbReference type="Proteomes" id="UP001612741">
    <property type="component" value="Unassembled WGS sequence"/>
</dbReference>
<evidence type="ECO:0000256" key="1">
    <source>
        <dbReference type="ARBA" id="ARBA00022491"/>
    </source>
</evidence>
<keyword evidence="8" id="KW-1185">Reference proteome</keyword>
<keyword evidence="1" id="KW-0678">Repressor</keyword>